<dbReference type="Proteomes" id="UP000000689">
    <property type="component" value="Chromosome 2"/>
</dbReference>
<name>G0W5Y5_NAUDC</name>
<dbReference type="PANTHER" id="PTHR12599:SF0">
    <property type="entry name" value="PTERIN-4-ALPHA-CARBINOLAMINE DEHYDRATASE"/>
    <property type="match status" value="1"/>
</dbReference>
<dbReference type="Gene3D" id="3.30.1360.20">
    <property type="entry name" value="Transcriptional coactivator/pterin dehydratase"/>
    <property type="match status" value="1"/>
</dbReference>
<protein>
    <recommendedName>
        <fullName evidence="3">4a-hydroxytetrahydrobiopterin dehydratase</fullName>
        <ecNumber evidence="3">4.2.1.96</ecNumber>
    </recommendedName>
    <alternativeName>
        <fullName evidence="5">4-alpha-hydroxy-tetrahydropterin dehydratase</fullName>
    </alternativeName>
</protein>
<comment type="catalytic activity">
    <reaction evidence="1">
        <text>(4aS,6R)-4a-hydroxy-L-erythro-5,6,7,8-tetrahydrobiopterin = (6R)-L-erythro-6,7-dihydrobiopterin + H2O</text>
        <dbReference type="Rhea" id="RHEA:11920"/>
        <dbReference type="ChEBI" id="CHEBI:15377"/>
        <dbReference type="ChEBI" id="CHEBI:15642"/>
        <dbReference type="ChEBI" id="CHEBI:43120"/>
        <dbReference type="EC" id="4.2.1.96"/>
    </reaction>
</comment>
<evidence type="ECO:0000256" key="5">
    <source>
        <dbReference type="ARBA" id="ARBA00030497"/>
    </source>
</evidence>
<evidence type="ECO:0000256" key="4">
    <source>
        <dbReference type="ARBA" id="ARBA00023239"/>
    </source>
</evidence>
<keyword evidence="4" id="KW-0456">Lyase</keyword>
<organism evidence="6 7">
    <name type="scientific">Naumovozyma dairenensis (strain ATCC 10597 / BCRC 20456 / CBS 421 / NBRC 0211 / NRRL Y-12639)</name>
    <name type="common">Saccharomyces dairenensis</name>
    <dbReference type="NCBI Taxonomy" id="1071378"/>
    <lineage>
        <taxon>Eukaryota</taxon>
        <taxon>Fungi</taxon>
        <taxon>Dikarya</taxon>
        <taxon>Ascomycota</taxon>
        <taxon>Saccharomycotina</taxon>
        <taxon>Saccharomycetes</taxon>
        <taxon>Saccharomycetales</taxon>
        <taxon>Saccharomycetaceae</taxon>
        <taxon>Naumovozyma</taxon>
    </lineage>
</organism>
<accession>G0W5Y5</accession>
<dbReference type="OMA" id="IAMRSHL"/>
<gene>
    <name evidence="6" type="primary">NDAI0B01620</name>
    <name evidence="6" type="ordered locus">NDAI_0B01620</name>
</gene>
<dbReference type="RefSeq" id="XP_003668439.1">
    <property type="nucleotide sequence ID" value="XM_003668391.1"/>
</dbReference>
<dbReference type="EMBL" id="HE580268">
    <property type="protein sequence ID" value="CCD23196.1"/>
    <property type="molecule type" value="Genomic_DNA"/>
</dbReference>
<dbReference type="eggNOG" id="KOG4073">
    <property type="taxonomic scope" value="Eukaryota"/>
</dbReference>
<dbReference type="SUPFAM" id="SSF55248">
    <property type="entry name" value="PCD-like"/>
    <property type="match status" value="1"/>
</dbReference>
<dbReference type="EC" id="4.2.1.96" evidence="3"/>
<keyword evidence="7" id="KW-1185">Reference proteome</keyword>
<dbReference type="InterPro" id="IPR036428">
    <property type="entry name" value="PCD_sf"/>
</dbReference>
<evidence type="ECO:0000313" key="7">
    <source>
        <dbReference type="Proteomes" id="UP000000689"/>
    </source>
</evidence>
<dbReference type="STRING" id="1071378.G0W5Y5"/>
<dbReference type="InterPro" id="IPR001533">
    <property type="entry name" value="Pterin_deHydtase"/>
</dbReference>
<dbReference type="GO" id="GO:0006729">
    <property type="term" value="P:tetrahydrobiopterin biosynthetic process"/>
    <property type="evidence" value="ECO:0007669"/>
    <property type="project" value="InterPro"/>
</dbReference>
<evidence type="ECO:0000256" key="3">
    <source>
        <dbReference type="ARBA" id="ARBA00013252"/>
    </source>
</evidence>
<dbReference type="KEGG" id="ndi:NDAI_0B01620"/>
<evidence type="ECO:0000256" key="2">
    <source>
        <dbReference type="ARBA" id="ARBA00006472"/>
    </source>
</evidence>
<dbReference type="OrthoDB" id="277398at2759"/>
<reference evidence="6 7" key="1">
    <citation type="journal article" date="2011" name="Proc. Natl. Acad. Sci. U.S.A.">
        <title>Evolutionary erosion of yeast sex chromosomes by mating-type switching accidents.</title>
        <authorList>
            <person name="Gordon J.L."/>
            <person name="Armisen D."/>
            <person name="Proux-Wera E."/>
            <person name="Oheigeartaigh S.S."/>
            <person name="Byrne K.P."/>
            <person name="Wolfe K.H."/>
        </authorList>
    </citation>
    <scope>NUCLEOTIDE SEQUENCE [LARGE SCALE GENOMIC DNA]</scope>
    <source>
        <strain evidence="7">ATCC 10597 / BCRC 20456 / CBS 421 / NBRC 0211 / NRRL Y-12639</strain>
    </source>
</reference>
<dbReference type="GeneID" id="11498296"/>
<comment type="similarity">
    <text evidence="2">Belongs to the pterin-4-alpha-carbinolamine dehydratase family.</text>
</comment>
<dbReference type="PANTHER" id="PTHR12599">
    <property type="entry name" value="PTERIN-4-ALPHA-CARBINOLAMINE DEHYDRATASE"/>
    <property type="match status" value="1"/>
</dbReference>
<dbReference type="GO" id="GO:0008124">
    <property type="term" value="F:4-alpha-hydroxytetrahydrobiopterin dehydratase activity"/>
    <property type="evidence" value="ECO:0007669"/>
    <property type="project" value="UniProtKB-EC"/>
</dbReference>
<dbReference type="CDD" id="cd00488">
    <property type="entry name" value="PCD_DCoH"/>
    <property type="match status" value="1"/>
</dbReference>
<sequence length="130" mass="15175">MYNKIVKVKPIPIDPKNLSSKLSDLKLSPNWKTIPPLESKDSNIKIGHKLVRETIKFKNFEITWAFLNQLAMRCHLWGHHPTISTTYNKVDLQLFNHDLNMITDIDLKLASKIESYINLYNQASQEIKKE</sequence>
<dbReference type="AlphaFoldDB" id="G0W5Y5"/>
<dbReference type="HOGENOM" id="CLU_081974_4_0_1"/>
<evidence type="ECO:0000256" key="1">
    <source>
        <dbReference type="ARBA" id="ARBA00001554"/>
    </source>
</evidence>
<evidence type="ECO:0000313" key="6">
    <source>
        <dbReference type="EMBL" id="CCD23196.1"/>
    </source>
</evidence>
<proteinExistence type="inferred from homology"/>
<dbReference type="Pfam" id="PF01329">
    <property type="entry name" value="Pterin_4a"/>
    <property type="match status" value="1"/>
</dbReference>